<reference evidence="1 2" key="1">
    <citation type="submission" date="2023-11" db="EMBL/GenBank/DDBJ databases">
        <title>Bacillus jintuensis, isolated from a mudflat on the Beibu Gulf coast.</title>
        <authorList>
            <person name="Li M."/>
        </authorList>
    </citation>
    <scope>NUCLEOTIDE SEQUENCE [LARGE SCALE GENOMIC DNA]</scope>
    <source>
        <strain evidence="1 2">31A1R</strain>
    </source>
</reference>
<dbReference type="EMBL" id="JAXOFX010000017">
    <property type="protein sequence ID" value="MDZ5473846.1"/>
    <property type="molecule type" value="Genomic_DNA"/>
</dbReference>
<dbReference type="Proteomes" id="UP001290455">
    <property type="component" value="Unassembled WGS sequence"/>
</dbReference>
<gene>
    <name evidence="1" type="ORF">SM124_19180</name>
</gene>
<sequence>MELTFNSNHTEGIHIYLTDNTLQYWLHFTSFQKQWRGMVLSHSKVITKSEKKQLQNEFNLFDDLYMRFLTYLTNDLQAYNNMFLPAKFVQAIENEFDDFIVYCKENNDLDLLEITADFKLIFRRNLITPQNLTH</sequence>
<accession>A0ABU5J3A6</accession>
<protein>
    <submittedName>
        <fullName evidence="1">Uncharacterized protein</fullName>
    </submittedName>
</protein>
<comment type="caution">
    <text evidence="1">The sequence shown here is derived from an EMBL/GenBank/DDBJ whole genome shotgun (WGS) entry which is preliminary data.</text>
</comment>
<evidence type="ECO:0000313" key="2">
    <source>
        <dbReference type="Proteomes" id="UP001290455"/>
    </source>
</evidence>
<proteinExistence type="predicted"/>
<evidence type="ECO:0000313" key="1">
    <source>
        <dbReference type="EMBL" id="MDZ5473846.1"/>
    </source>
</evidence>
<organism evidence="1 2">
    <name type="scientific">Robertmurraya mangrovi</name>
    <dbReference type="NCBI Taxonomy" id="3098077"/>
    <lineage>
        <taxon>Bacteria</taxon>
        <taxon>Bacillati</taxon>
        <taxon>Bacillota</taxon>
        <taxon>Bacilli</taxon>
        <taxon>Bacillales</taxon>
        <taxon>Bacillaceae</taxon>
        <taxon>Robertmurraya</taxon>
    </lineage>
</organism>
<dbReference type="RefSeq" id="WP_322448139.1">
    <property type="nucleotide sequence ID" value="NZ_JAXOFX010000017.1"/>
</dbReference>
<keyword evidence="2" id="KW-1185">Reference proteome</keyword>
<name>A0ABU5J3A6_9BACI</name>